<dbReference type="EMBL" id="JARJCM010000180">
    <property type="protein sequence ID" value="KAJ7023861.1"/>
    <property type="molecule type" value="Genomic_DNA"/>
</dbReference>
<proteinExistence type="predicted"/>
<comment type="caution">
    <text evidence="1">The sequence shown here is derived from an EMBL/GenBank/DDBJ whole genome shotgun (WGS) entry which is preliminary data.</text>
</comment>
<organism evidence="1 2">
    <name type="scientific">Mycena alexandri</name>
    <dbReference type="NCBI Taxonomy" id="1745969"/>
    <lineage>
        <taxon>Eukaryota</taxon>
        <taxon>Fungi</taxon>
        <taxon>Dikarya</taxon>
        <taxon>Basidiomycota</taxon>
        <taxon>Agaricomycotina</taxon>
        <taxon>Agaricomycetes</taxon>
        <taxon>Agaricomycetidae</taxon>
        <taxon>Agaricales</taxon>
        <taxon>Marasmiineae</taxon>
        <taxon>Mycenaceae</taxon>
        <taxon>Mycena</taxon>
    </lineage>
</organism>
<gene>
    <name evidence="1" type="ORF">C8F04DRAFT_1239912</name>
</gene>
<keyword evidence="2" id="KW-1185">Reference proteome</keyword>
<reference evidence="1" key="1">
    <citation type="submission" date="2023-03" db="EMBL/GenBank/DDBJ databases">
        <title>Massive genome expansion in bonnet fungi (Mycena s.s.) driven by repeated elements and novel gene families across ecological guilds.</title>
        <authorList>
            <consortium name="Lawrence Berkeley National Laboratory"/>
            <person name="Harder C.B."/>
            <person name="Miyauchi S."/>
            <person name="Viragh M."/>
            <person name="Kuo A."/>
            <person name="Thoen E."/>
            <person name="Andreopoulos B."/>
            <person name="Lu D."/>
            <person name="Skrede I."/>
            <person name="Drula E."/>
            <person name="Henrissat B."/>
            <person name="Morin E."/>
            <person name="Kohler A."/>
            <person name="Barry K."/>
            <person name="LaButti K."/>
            <person name="Morin E."/>
            <person name="Salamov A."/>
            <person name="Lipzen A."/>
            <person name="Mereny Z."/>
            <person name="Hegedus B."/>
            <person name="Baldrian P."/>
            <person name="Stursova M."/>
            <person name="Weitz H."/>
            <person name="Taylor A."/>
            <person name="Grigoriev I.V."/>
            <person name="Nagy L.G."/>
            <person name="Martin F."/>
            <person name="Kauserud H."/>
        </authorList>
    </citation>
    <scope>NUCLEOTIDE SEQUENCE</scope>
    <source>
        <strain evidence="1">CBHHK200</strain>
    </source>
</reference>
<dbReference type="AlphaFoldDB" id="A0AAD6SBY8"/>
<name>A0AAD6SBY8_9AGAR</name>
<evidence type="ECO:0000313" key="1">
    <source>
        <dbReference type="EMBL" id="KAJ7023861.1"/>
    </source>
</evidence>
<protein>
    <submittedName>
        <fullName evidence="1">Uncharacterized protein</fullName>
    </submittedName>
</protein>
<evidence type="ECO:0000313" key="2">
    <source>
        <dbReference type="Proteomes" id="UP001218188"/>
    </source>
</evidence>
<dbReference type="Proteomes" id="UP001218188">
    <property type="component" value="Unassembled WGS sequence"/>
</dbReference>
<sequence>MPMMPGQAADNLIRAESQKLKTHLKKPNPGEGRKILAPKSQIRTRKSQNLALKKPKFWTSFGAPVAFPPSARFANFHYIQIGRFYDFHPFEARSWPRRGSVTYSSGLQETLEPGSLHIDEGEGRIVFVTNSGLIGRVPGYIISVNKVAIEDHEHLPDEIHLNFAYLLNVDILAVWCYFATMEIPIEQSL</sequence>
<accession>A0AAD6SBY8</accession>